<comment type="function">
    <text evidence="8">DNA polymerase III is a complex, multichain enzyme responsible for most of the replicative synthesis in bacteria. This DNA polymerase also exhibits 3' to 5' exonuclease activity.</text>
</comment>
<evidence type="ECO:0000313" key="11">
    <source>
        <dbReference type="EMBL" id="GGZ50602.1"/>
    </source>
</evidence>
<dbReference type="SUPFAM" id="SSF52540">
    <property type="entry name" value="P-loop containing nucleoside triphosphate hydrolases"/>
    <property type="match status" value="1"/>
</dbReference>
<dbReference type="PANTHER" id="PTHR11669">
    <property type="entry name" value="REPLICATION FACTOR C / DNA POLYMERASE III GAMMA-TAU SUBUNIT"/>
    <property type="match status" value="1"/>
</dbReference>
<dbReference type="Proteomes" id="UP000615593">
    <property type="component" value="Unassembled WGS sequence"/>
</dbReference>
<evidence type="ECO:0000256" key="9">
    <source>
        <dbReference type="SAM" id="MobiDB-lite"/>
    </source>
</evidence>
<dbReference type="SMART" id="SM00382">
    <property type="entry name" value="AAA"/>
    <property type="match status" value="1"/>
</dbReference>
<keyword evidence="8" id="KW-0235">DNA replication</keyword>
<proteinExistence type="inferred from homology"/>
<dbReference type="InterPro" id="IPR050238">
    <property type="entry name" value="DNA_Rep/Repair_Clamp_Loader"/>
</dbReference>
<dbReference type="EMBL" id="BMWY01000002">
    <property type="protein sequence ID" value="GGZ50602.1"/>
    <property type="molecule type" value="Genomic_DNA"/>
</dbReference>
<evidence type="ECO:0000256" key="6">
    <source>
        <dbReference type="ARBA" id="ARBA00022932"/>
    </source>
</evidence>
<dbReference type="PANTHER" id="PTHR11669:SF0">
    <property type="entry name" value="PROTEIN STICHEL-LIKE 2"/>
    <property type="match status" value="1"/>
</dbReference>
<evidence type="ECO:0000256" key="5">
    <source>
        <dbReference type="ARBA" id="ARBA00022840"/>
    </source>
</evidence>
<dbReference type="PRINTS" id="PR00300">
    <property type="entry name" value="CLPPROTEASEA"/>
</dbReference>
<gene>
    <name evidence="8" type="primary">dnaX</name>
    <name evidence="11" type="ORF">GCM10008088_10370</name>
</gene>
<comment type="similarity">
    <text evidence="1 8">Belongs to the DnaX/STICHEL family.</text>
</comment>
<sequence length="582" mass="66023">MEHFVVSARKYRPETFEDVVGQKAITNTLLNAIENNHLAQALLFTGPRGVGKTTCARILAKKINQQATENKDEDYAFNIFELDAASNNSVDDIRNLIDQVRIPPQVGKYKVYIIDEVHMLSSSAFNAFLKTLEEPPKHAIFILATTEKHKIIPTILSRCQIFDFKRITVTDAKEYLAKIAENEGVNAEDDALHIIAQKADGAMRDALSIYDRVVSFSGNNLTREAVTENLNVLDYETYFKSTDFILKNDIPSLLVQYNEILAKGFDGHHYIAGLASHFRDLLVCKNQATISLLEVGEQVKTLYFKQSQEAPQEFLMQAIDLANECDLKYKTSRNPRLLVELCLMQLASITFDGEKKNSKRFIIPAENFISTEKIPAKKINPEAKEVIQTNEHPEPQKATAVEAKLPSEEKANSATVQPEKKPVKVDLSQRKRPSGLSLKSIGQKKEHEQKQKEKQALPTEELTEAFTEEQIQEAWAEYVKKLSKRGKKILASIVDTDKPTLVGKTIHIELPNDTMKIELKKAQGNLMNFIKKKIQNTTIELEIDVNEKATKKYAFTTRDKFEKLKEKNPLIDKLRTTFDLDI</sequence>
<keyword evidence="2" id="KW-0479">Metal-binding</keyword>
<evidence type="ECO:0000313" key="12">
    <source>
        <dbReference type="Proteomes" id="UP000615593"/>
    </source>
</evidence>
<dbReference type="InterPro" id="IPR008921">
    <property type="entry name" value="DNA_pol3_clamp-load_cplx_C"/>
</dbReference>
<evidence type="ECO:0000256" key="8">
    <source>
        <dbReference type="RuleBase" id="RU364063"/>
    </source>
</evidence>
<evidence type="ECO:0000256" key="4">
    <source>
        <dbReference type="ARBA" id="ARBA00022833"/>
    </source>
</evidence>
<dbReference type="NCBIfam" id="NF011531">
    <property type="entry name" value="PRK14971.1"/>
    <property type="match status" value="1"/>
</dbReference>
<feature type="compositionally biased region" description="Basic and acidic residues" evidence="9">
    <location>
        <begin position="418"/>
        <end position="429"/>
    </location>
</feature>
<evidence type="ECO:0000256" key="2">
    <source>
        <dbReference type="ARBA" id="ARBA00022723"/>
    </source>
</evidence>
<dbReference type="InterPro" id="IPR001270">
    <property type="entry name" value="ClpA/B"/>
</dbReference>
<dbReference type="InterPro" id="IPR005790">
    <property type="entry name" value="DNA_polIII_delta"/>
</dbReference>
<protein>
    <recommendedName>
        <fullName evidence="8">DNA polymerase III subunit gamma/tau</fullName>
        <ecNumber evidence="8">2.7.7.7</ecNumber>
    </recommendedName>
</protein>
<keyword evidence="12" id="KW-1185">Reference proteome</keyword>
<dbReference type="GeneID" id="94368703"/>
<dbReference type="Gene3D" id="1.20.272.10">
    <property type="match status" value="1"/>
</dbReference>
<comment type="subunit">
    <text evidence="8">DNA polymerase III contains a core (composed of alpha, epsilon and theta chains) that associates with a tau subunit. This core dimerizes to form the POLIII' complex. PolIII' associates with the gamma complex (composed of gamma, delta, delta', psi and chi chains) and with the beta chain to form the complete DNA polymerase III complex.</text>
</comment>
<evidence type="ECO:0000259" key="10">
    <source>
        <dbReference type="SMART" id="SM00382"/>
    </source>
</evidence>
<organism evidence="11 12">
    <name type="scientific">Mesonia mobilis</name>
    <dbReference type="NCBI Taxonomy" id="369791"/>
    <lineage>
        <taxon>Bacteria</taxon>
        <taxon>Pseudomonadati</taxon>
        <taxon>Bacteroidota</taxon>
        <taxon>Flavobacteriia</taxon>
        <taxon>Flavobacteriales</taxon>
        <taxon>Flavobacteriaceae</taxon>
        <taxon>Mesonia</taxon>
    </lineage>
</organism>
<keyword evidence="8" id="KW-0548">Nucleotidyltransferase</keyword>
<dbReference type="NCBIfam" id="NF004046">
    <property type="entry name" value="PRK05563.1"/>
    <property type="match status" value="1"/>
</dbReference>
<keyword evidence="5 8" id="KW-0067">ATP-binding</keyword>
<comment type="catalytic activity">
    <reaction evidence="7 8">
        <text>DNA(n) + a 2'-deoxyribonucleoside 5'-triphosphate = DNA(n+1) + diphosphate</text>
        <dbReference type="Rhea" id="RHEA:22508"/>
        <dbReference type="Rhea" id="RHEA-COMP:17339"/>
        <dbReference type="Rhea" id="RHEA-COMP:17340"/>
        <dbReference type="ChEBI" id="CHEBI:33019"/>
        <dbReference type="ChEBI" id="CHEBI:61560"/>
        <dbReference type="ChEBI" id="CHEBI:173112"/>
        <dbReference type="EC" id="2.7.7.7"/>
    </reaction>
</comment>
<accession>A0ABQ3BLD9</accession>
<dbReference type="InterPro" id="IPR045085">
    <property type="entry name" value="HLD_clamp_pol_III_gamma_tau"/>
</dbReference>
<evidence type="ECO:0000256" key="3">
    <source>
        <dbReference type="ARBA" id="ARBA00022741"/>
    </source>
</evidence>
<feature type="region of interest" description="Disordered" evidence="9">
    <location>
        <begin position="387"/>
        <end position="460"/>
    </location>
</feature>
<keyword evidence="6 8" id="KW-0239">DNA-directed DNA polymerase</keyword>
<dbReference type="EC" id="2.7.7.7" evidence="8"/>
<dbReference type="InterPro" id="IPR003593">
    <property type="entry name" value="AAA+_ATPase"/>
</dbReference>
<dbReference type="Gene3D" id="1.10.8.60">
    <property type="match status" value="1"/>
</dbReference>
<comment type="caution">
    <text evidence="11">The sequence shown here is derived from an EMBL/GenBank/DDBJ whole genome shotgun (WGS) entry which is preliminary data.</text>
</comment>
<dbReference type="NCBIfam" id="TIGR01128">
    <property type="entry name" value="holA"/>
    <property type="match status" value="1"/>
</dbReference>
<dbReference type="Pfam" id="PF22608">
    <property type="entry name" value="DNAX_ATPase_lid"/>
    <property type="match status" value="1"/>
</dbReference>
<evidence type="ECO:0000256" key="7">
    <source>
        <dbReference type="ARBA" id="ARBA00049244"/>
    </source>
</evidence>
<dbReference type="Pfam" id="PF13177">
    <property type="entry name" value="DNA_pol3_delta2"/>
    <property type="match status" value="1"/>
</dbReference>
<dbReference type="SUPFAM" id="SSF48019">
    <property type="entry name" value="post-AAA+ oligomerization domain-like"/>
    <property type="match status" value="1"/>
</dbReference>
<keyword evidence="8" id="KW-0808">Transferase</keyword>
<evidence type="ECO:0000256" key="1">
    <source>
        <dbReference type="ARBA" id="ARBA00006360"/>
    </source>
</evidence>
<dbReference type="NCBIfam" id="TIGR02397">
    <property type="entry name" value="dnaX_nterm"/>
    <property type="match status" value="1"/>
</dbReference>
<feature type="compositionally biased region" description="Basic and acidic residues" evidence="9">
    <location>
        <begin position="443"/>
        <end position="455"/>
    </location>
</feature>
<dbReference type="InterPro" id="IPR027417">
    <property type="entry name" value="P-loop_NTPase"/>
</dbReference>
<dbReference type="InterPro" id="IPR012763">
    <property type="entry name" value="DNA_pol_III_sug/sutau_N"/>
</dbReference>
<dbReference type="CDD" id="cd00009">
    <property type="entry name" value="AAA"/>
    <property type="match status" value="1"/>
</dbReference>
<reference evidence="12" key="1">
    <citation type="journal article" date="2019" name="Int. J. Syst. Evol. Microbiol.">
        <title>The Global Catalogue of Microorganisms (GCM) 10K type strain sequencing project: providing services to taxonomists for standard genome sequencing and annotation.</title>
        <authorList>
            <consortium name="The Broad Institute Genomics Platform"/>
            <consortium name="The Broad Institute Genome Sequencing Center for Infectious Disease"/>
            <person name="Wu L."/>
            <person name="Ma J."/>
        </authorList>
    </citation>
    <scope>NUCLEOTIDE SEQUENCE [LARGE SCALE GENOMIC DNA]</scope>
    <source>
        <strain evidence="12">KCTC 12708</strain>
    </source>
</reference>
<dbReference type="RefSeq" id="WP_027883788.1">
    <property type="nucleotide sequence ID" value="NZ_BMWY01000002.1"/>
</dbReference>
<feature type="domain" description="AAA+ ATPase" evidence="10">
    <location>
        <begin position="38"/>
        <end position="168"/>
    </location>
</feature>
<keyword evidence="4" id="KW-0862">Zinc</keyword>
<dbReference type="Gene3D" id="3.40.50.300">
    <property type="entry name" value="P-loop containing nucleotide triphosphate hydrolases"/>
    <property type="match status" value="1"/>
</dbReference>
<keyword evidence="3 8" id="KW-0547">Nucleotide-binding</keyword>
<name>A0ABQ3BLD9_9FLAO</name>
<dbReference type="CDD" id="cd18137">
    <property type="entry name" value="HLD_clamp_pol_III_gamma_tau"/>
    <property type="match status" value="1"/>
</dbReference>